<comment type="caution">
    <text evidence="2">The sequence shown here is derived from an EMBL/GenBank/DDBJ whole genome shotgun (WGS) entry which is preliminary data.</text>
</comment>
<keyword evidence="1" id="KW-0472">Membrane</keyword>
<dbReference type="AlphaFoldDB" id="X1PRS3"/>
<keyword evidence="1" id="KW-1133">Transmembrane helix</keyword>
<proteinExistence type="predicted"/>
<accession>X1PRS3</accession>
<feature type="transmembrane region" description="Helical" evidence="1">
    <location>
        <begin position="6"/>
        <end position="29"/>
    </location>
</feature>
<organism evidence="2">
    <name type="scientific">marine sediment metagenome</name>
    <dbReference type="NCBI Taxonomy" id="412755"/>
    <lineage>
        <taxon>unclassified sequences</taxon>
        <taxon>metagenomes</taxon>
        <taxon>ecological metagenomes</taxon>
    </lineage>
</organism>
<gene>
    <name evidence="2" type="ORF">S06H3_55638</name>
</gene>
<keyword evidence="1" id="KW-0812">Transmembrane</keyword>
<reference evidence="2" key="1">
    <citation type="journal article" date="2014" name="Front. Microbiol.">
        <title>High frequency of phylogenetically diverse reductive dehalogenase-homologous genes in deep subseafloor sedimentary metagenomes.</title>
        <authorList>
            <person name="Kawai M."/>
            <person name="Futagami T."/>
            <person name="Toyoda A."/>
            <person name="Takaki Y."/>
            <person name="Nishi S."/>
            <person name="Hori S."/>
            <person name="Arai W."/>
            <person name="Tsubouchi T."/>
            <person name="Morono Y."/>
            <person name="Uchiyama I."/>
            <person name="Ito T."/>
            <person name="Fujiyama A."/>
            <person name="Inagaki F."/>
            <person name="Takami H."/>
        </authorList>
    </citation>
    <scope>NUCLEOTIDE SEQUENCE</scope>
    <source>
        <strain evidence="2">Expedition CK06-06</strain>
    </source>
</reference>
<evidence type="ECO:0000313" key="2">
    <source>
        <dbReference type="EMBL" id="GAI58508.1"/>
    </source>
</evidence>
<dbReference type="EMBL" id="BARV01035687">
    <property type="protein sequence ID" value="GAI58508.1"/>
    <property type="molecule type" value="Genomic_DNA"/>
</dbReference>
<sequence length="122" mass="13481">MVSPVGANFLYGAVLILYIFFGQVSLYGYKVSGASGHDPRFFGGNPESIIGENGWIVAGINIKSFINSMNKDIFGLLLERKKKSDQFQEIREGKGSKMKALQAFVSWLEVIAHSFVPLADNF</sequence>
<name>X1PRS3_9ZZZZ</name>
<protein>
    <submittedName>
        <fullName evidence="2">Uncharacterized protein</fullName>
    </submittedName>
</protein>
<evidence type="ECO:0000256" key="1">
    <source>
        <dbReference type="SAM" id="Phobius"/>
    </source>
</evidence>